<sequence length="304" mass="34429">MAHLYGYPDIGRFGLGHSMLAWARCEVWCRNNDAQMLGPRWFRPRIGPYLRRERDKREYFRLFDNKGYVGEPWRTALLATARKVPAEAAASVAYDGRNTVVVFKNAVGSNFEKHFHEVRGHGPVLYDAFRRITRKKYLPEAPAAPFLAVHVRLGDFSRFDVNRAEVGTHNQRLPIEWYCSSLVALREALGTNMRARVFSDGDDTELAPLLSLPDVCRANDAESVTHMLEMAQASAIIGAGSNFNLWAAFFGQVPRITYPNQAIVAVNDDPARETSFHGEAPLPEVFVKQVRTQFTNREKQSELT</sequence>
<name>A0A2A6F9D7_9HYPH</name>
<proteinExistence type="predicted"/>
<dbReference type="AlphaFoldDB" id="A0A2A6F9D7"/>
<protein>
    <recommendedName>
        <fullName evidence="3">Alpha-1,2-fucosyltransferase</fullName>
    </recommendedName>
</protein>
<evidence type="ECO:0000313" key="1">
    <source>
        <dbReference type="EMBL" id="PDQ18549.1"/>
    </source>
</evidence>
<comment type="caution">
    <text evidence="1">The sequence shown here is derived from an EMBL/GenBank/DDBJ whole genome shotgun (WGS) entry which is preliminary data.</text>
</comment>
<organism evidence="1 2">
    <name type="scientific">Mesorhizobium sanjuanii</name>
    <dbReference type="NCBI Taxonomy" id="2037900"/>
    <lineage>
        <taxon>Bacteria</taxon>
        <taxon>Pseudomonadati</taxon>
        <taxon>Pseudomonadota</taxon>
        <taxon>Alphaproteobacteria</taxon>
        <taxon>Hyphomicrobiales</taxon>
        <taxon>Phyllobacteriaceae</taxon>
        <taxon>Mesorhizobium</taxon>
    </lineage>
</organism>
<dbReference type="Proteomes" id="UP000219182">
    <property type="component" value="Unassembled WGS sequence"/>
</dbReference>
<keyword evidence="2" id="KW-1185">Reference proteome</keyword>
<gene>
    <name evidence="1" type="ORF">CN311_24180</name>
</gene>
<dbReference type="EMBL" id="NWQG01000179">
    <property type="protein sequence ID" value="PDQ18549.1"/>
    <property type="molecule type" value="Genomic_DNA"/>
</dbReference>
<evidence type="ECO:0000313" key="2">
    <source>
        <dbReference type="Proteomes" id="UP000219182"/>
    </source>
</evidence>
<reference evidence="1 2" key="1">
    <citation type="submission" date="2017-09" db="EMBL/GenBank/DDBJ databases">
        <title>Mesorhizobum sanjuanii sp. nov. isolated from nodules of Lotus tenuis in saline-alkaline lowlands of Flooding Pampa.</title>
        <authorList>
            <person name="Sannazzaro A.I."/>
            <person name="Torres Tejerizo G.A."/>
            <person name="Fontana F."/>
            <person name="Cumpa Velazquez L.M."/>
            <person name="Hansen L."/>
            <person name="Pistorio M."/>
            <person name="Estrella M.J."/>
        </authorList>
    </citation>
    <scope>NUCLEOTIDE SEQUENCE [LARGE SCALE GENOMIC DNA]</scope>
    <source>
        <strain evidence="1 2">BSA136</strain>
    </source>
</reference>
<evidence type="ECO:0008006" key="3">
    <source>
        <dbReference type="Google" id="ProtNLM"/>
    </source>
</evidence>
<accession>A0A2A6F9D7</accession>
<dbReference type="RefSeq" id="WP_097576194.1">
    <property type="nucleotide sequence ID" value="NZ_NWQG01000179.1"/>
</dbReference>